<comment type="caution">
    <text evidence="1">The sequence shown here is derived from an EMBL/GenBank/DDBJ whole genome shotgun (WGS) entry which is preliminary data.</text>
</comment>
<gene>
    <name evidence="1" type="ORF">MRB53_034187</name>
</gene>
<reference evidence="1 2" key="1">
    <citation type="journal article" date="2022" name="Hortic Res">
        <title>A haplotype resolved chromosomal level avocado genome allows analysis of novel avocado genes.</title>
        <authorList>
            <person name="Nath O."/>
            <person name="Fletcher S.J."/>
            <person name="Hayward A."/>
            <person name="Shaw L.M."/>
            <person name="Masouleh A.K."/>
            <person name="Furtado A."/>
            <person name="Henry R.J."/>
            <person name="Mitter N."/>
        </authorList>
    </citation>
    <scope>NUCLEOTIDE SEQUENCE [LARGE SCALE GENOMIC DNA]</scope>
    <source>
        <strain evidence="2">cv. Hass</strain>
    </source>
</reference>
<dbReference type="Proteomes" id="UP001234297">
    <property type="component" value="Chromosome 11"/>
</dbReference>
<evidence type="ECO:0000313" key="2">
    <source>
        <dbReference type="Proteomes" id="UP001234297"/>
    </source>
</evidence>
<dbReference type="EMBL" id="CM056819">
    <property type="protein sequence ID" value="KAJ8625657.1"/>
    <property type="molecule type" value="Genomic_DNA"/>
</dbReference>
<name>A0ACC2KX45_PERAE</name>
<keyword evidence="2" id="KW-1185">Reference proteome</keyword>
<evidence type="ECO:0000313" key="1">
    <source>
        <dbReference type="EMBL" id="KAJ8625657.1"/>
    </source>
</evidence>
<accession>A0ACC2KX45</accession>
<proteinExistence type="predicted"/>
<protein>
    <submittedName>
        <fullName evidence="1">Uncharacterized protein</fullName>
    </submittedName>
</protein>
<sequence length="190" mass="21909">MARESKADSYHSAPLVPMFHQYYQSPHPIVAPGGPELFKNQEINQHLPEAMVKKKRRAATDHVASIALTDLAKYFDLPIAEAARNLKIGLTVLKKKCREFGIPRWPHRKIKSLDTLIHNLSEEAAKQERVNQAGAKAVTKRQKMLEREKEGIEQKPFMEIKSETKRFRQDVFKQRHMARARKNSTTNSRT</sequence>
<organism evidence="1 2">
    <name type="scientific">Persea americana</name>
    <name type="common">Avocado</name>
    <dbReference type="NCBI Taxonomy" id="3435"/>
    <lineage>
        <taxon>Eukaryota</taxon>
        <taxon>Viridiplantae</taxon>
        <taxon>Streptophyta</taxon>
        <taxon>Embryophyta</taxon>
        <taxon>Tracheophyta</taxon>
        <taxon>Spermatophyta</taxon>
        <taxon>Magnoliopsida</taxon>
        <taxon>Magnoliidae</taxon>
        <taxon>Laurales</taxon>
        <taxon>Lauraceae</taxon>
        <taxon>Persea</taxon>
    </lineage>
</organism>